<dbReference type="Pfam" id="PF01738">
    <property type="entry name" value="DLH"/>
    <property type="match status" value="1"/>
</dbReference>
<dbReference type="PANTHER" id="PTHR46623">
    <property type="entry name" value="CARBOXYMETHYLENEBUTENOLIDASE-RELATED"/>
    <property type="match status" value="1"/>
</dbReference>
<evidence type="ECO:0000313" key="3">
    <source>
        <dbReference type="Proteomes" id="UP000194420"/>
    </source>
</evidence>
<dbReference type="RefSeq" id="WP_086437480.1">
    <property type="nucleotide sequence ID" value="NZ_FXWG01000002.1"/>
</dbReference>
<accession>A0A1Y6F3F6</accession>
<sequence length="300" mass="32190">MCDEEKLKRWAREGLSRRQFGTVAGAATLAACTPMGAEPGNGETTQTASPGGFPAWTEEAVSFATADGTMDGWLVLSTAAPRPGVILWPDIAGLRESKKAMARRLAGRGYSTLVVNQYYRDTRAPIWEDFADFAGNGGWDRAREMRGKLDAEAIMRDATAAVAYLDGRKEIDSTKGIGTQGYCMGGPFAMWTAAAVPSRVKAAASFHGGGLVRDDNPMSPHRLFDQMEAALLIAIAQDDDAEAPDHKRILREAAAEADLKAKIEVYAGDHGWTVPDSPAYAEAAAEKAWSALMELYGEAL</sequence>
<dbReference type="PANTHER" id="PTHR46623:SF10">
    <property type="entry name" value="CARBOXYMETHYLENEBUTENOLIDASE HOMOLOG"/>
    <property type="match status" value="1"/>
</dbReference>
<dbReference type="Proteomes" id="UP000194420">
    <property type="component" value="Unassembled WGS sequence"/>
</dbReference>
<dbReference type="PROSITE" id="PS51318">
    <property type="entry name" value="TAT"/>
    <property type="match status" value="1"/>
</dbReference>
<dbReference type="EMBL" id="FXWG01000002">
    <property type="protein sequence ID" value="SMQ69384.1"/>
    <property type="molecule type" value="Genomic_DNA"/>
</dbReference>
<dbReference type="OrthoDB" id="9787933at2"/>
<dbReference type="Gene3D" id="3.40.50.1820">
    <property type="entry name" value="alpha/beta hydrolase"/>
    <property type="match status" value="1"/>
</dbReference>
<keyword evidence="3" id="KW-1185">Reference proteome</keyword>
<reference evidence="3" key="1">
    <citation type="submission" date="2017-04" db="EMBL/GenBank/DDBJ databases">
        <authorList>
            <person name="Varghese N."/>
            <person name="Submissions S."/>
        </authorList>
    </citation>
    <scope>NUCLEOTIDE SEQUENCE [LARGE SCALE GENOMIC DNA]</scope>
</reference>
<feature type="domain" description="Dienelactone hydrolase" evidence="1">
    <location>
        <begin position="70"/>
        <end position="298"/>
    </location>
</feature>
<dbReference type="InterPro" id="IPR002925">
    <property type="entry name" value="Dienelactn_hydro"/>
</dbReference>
<gene>
    <name evidence="2" type="ORF">SAMN06297468_1582</name>
</gene>
<evidence type="ECO:0000259" key="1">
    <source>
        <dbReference type="Pfam" id="PF01738"/>
    </source>
</evidence>
<dbReference type="AlphaFoldDB" id="A0A1Y6F3F6"/>
<dbReference type="SUPFAM" id="SSF53474">
    <property type="entry name" value="alpha/beta-Hydrolases"/>
    <property type="match status" value="1"/>
</dbReference>
<name>A0A1Y6F3F6_9SPHN</name>
<evidence type="ECO:0000313" key="2">
    <source>
        <dbReference type="EMBL" id="SMQ69384.1"/>
    </source>
</evidence>
<dbReference type="GO" id="GO:0016787">
    <property type="term" value="F:hydrolase activity"/>
    <property type="evidence" value="ECO:0007669"/>
    <property type="project" value="InterPro"/>
</dbReference>
<dbReference type="PROSITE" id="PS51257">
    <property type="entry name" value="PROKAR_LIPOPROTEIN"/>
    <property type="match status" value="1"/>
</dbReference>
<protein>
    <submittedName>
        <fullName evidence="2">Carboxymethylenebutenolidase</fullName>
    </submittedName>
</protein>
<dbReference type="InterPro" id="IPR051049">
    <property type="entry name" value="Dienelactone_hydrolase-like"/>
</dbReference>
<organism evidence="2 3">
    <name type="scientific">Altererythrobacter xiamenensis</name>
    <dbReference type="NCBI Taxonomy" id="1316679"/>
    <lineage>
        <taxon>Bacteria</taxon>
        <taxon>Pseudomonadati</taxon>
        <taxon>Pseudomonadota</taxon>
        <taxon>Alphaproteobacteria</taxon>
        <taxon>Sphingomonadales</taxon>
        <taxon>Erythrobacteraceae</taxon>
        <taxon>Altererythrobacter</taxon>
    </lineage>
</organism>
<dbReference type="InterPro" id="IPR029058">
    <property type="entry name" value="AB_hydrolase_fold"/>
</dbReference>
<proteinExistence type="predicted"/>
<dbReference type="InterPro" id="IPR006311">
    <property type="entry name" value="TAT_signal"/>
</dbReference>